<feature type="transmembrane region" description="Helical" evidence="7">
    <location>
        <begin position="96"/>
        <end position="123"/>
    </location>
</feature>
<dbReference type="InterPro" id="IPR025966">
    <property type="entry name" value="OppC_N"/>
</dbReference>
<reference evidence="9" key="1">
    <citation type="submission" date="2023-03" db="EMBL/GenBank/DDBJ databases">
        <title>Actinoallomurus iriomotensis NBRC 103684.</title>
        <authorList>
            <person name="Ichikawa N."/>
            <person name="Sato H."/>
            <person name="Tonouchi N."/>
        </authorList>
    </citation>
    <scope>NUCLEOTIDE SEQUENCE</scope>
    <source>
        <strain evidence="9">NBRC 103684</strain>
    </source>
</reference>
<organism evidence="9 10">
    <name type="scientific">Actinoallomurus iriomotensis</name>
    <dbReference type="NCBI Taxonomy" id="478107"/>
    <lineage>
        <taxon>Bacteria</taxon>
        <taxon>Bacillati</taxon>
        <taxon>Actinomycetota</taxon>
        <taxon>Actinomycetes</taxon>
        <taxon>Streptosporangiales</taxon>
        <taxon>Thermomonosporaceae</taxon>
        <taxon>Actinoallomurus</taxon>
    </lineage>
</organism>
<dbReference type="Pfam" id="PF12911">
    <property type="entry name" value="OppC_N"/>
    <property type="match status" value="1"/>
</dbReference>
<evidence type="ECO:0000256" key="2">
    <source>
        <dbReference type="ARBA" id="ARBA00022448"/>
    </source>
</evidence>
<dbReference type="EMBL" id="BSTK01000004">
    <property type="protein sequence ID" value="GLY85268.1"/>
    <property type="molecule type" value="Genomic_DNA"/>
</dbReference>
<dbReference type="CDD" id="cd06261">
    <property type="entry name" value="TM_PBP2"/>
    <property type="match status" value="1"/>
</dbReference>
<evidence type="ECO:0000256" key="3">
    <source>
        <dbReference type="ARBA" id="ARBA00022475"/>
    </source>
</evidence>
<keyword evidence="10" id="KW-1185">Reference proteome</keyword>
<evidence type="ECO:0000256" key="4">
    <source>
        <dbReference type="ARBA" id="ARBA00022692"/>
    </source>
</evidence>
<feature type="transmembrane region" description="Helical" evidence="7">
    <location>
        <begin position="28"/>
        <end position="49"/>
    </location>
</feature>
<dbReference type="PANTHER" id="PTHR43386">
    <property type="entry name" value="OLIGOPEPTIDE TRANSPORT SYSTEM PERMEASE PROTEIN APPC"/>
    <property type="match status" value="1"/>
</dbReference>
<accession>A0A9W6VU72</accession>
<dbReference type="InterPro" id="IPR050366">
    <property type="entry name" value="BP-dependent_transpt_permease"/>
</dbReference>
<name>A0A9W6VU72_9ACTN</name>
<gene>
    <name evidence="9" type="ORF">Airi02_031970</name>
</gene>
<dbReference type="PROSITE" id="PS50928">
    <property type="entry name" value="ABC_TM1"/>
    <property type="match status" value="1"/>
</dbReference>
<dbReference type="Pfam" id="PF00528">
    <property type="entry name" value="BPD_transp_1"/>
    <property type="match status" value="1"/>
</dbReference>
<keyword evidence="6 7" id="KW-0472">Membrane</keyword>
<evidence type="ECO:0000256" key="6">
    <source>
        <dbReference type="ARBA" id="ARBA00023136"/>
    </source>
</evidence>
<dbReference type="InterPro" id="IPR000515">
    <property type="entry name" value="MetI-like"/>
</dbReference>
<dbReference type="RefSeq" id="WP_285572090.1">
    <property type="nucleotide sequence ID" value="NZ_BSTK01000004.1"/>
</dbReference>
<dbReference type="InterPro" id="IPR035906">
    <property type="entry name" value="MetI-like_sf"/>
</dbReference>
<keyword evidence="2 7" id="KW-0813">Transport</keyword>
<dbReference type="Gene3D" id="1.10.3720.10">
    <property type="entry name" value="MetI-like"/>
    <property type="match status" value="1"/>
</dbReference>
<keyword evidence="5 7" id="KW-1133">Transmembrane helix</keyword>
<feature type="transmembrane region" description="Helical" evidence="7">
    <location>
        <begin position="260"/>
        <end position="283"/>
    </location>
</feature>
<evidence type="ECO:0000256" key="1">
    <source>
        <dbReference type="ARBA" id="ARBA00004651"/>
    </source>
</evidence>
<feature type="transmembrane region" description="Helical" evidence="7">
    <location>
        <begin position="215"/>
        <end position="240"/>
    </location>
</feature>
<sequence>MSAVTVPAEGLAAEARPETGRRHVPVRVWVGVGVLALFVLAALVGPLLWPYDPVATHLADRLLAPGGRTATGSIAWLGTDQVGRDLFANLLAGARITLLVAGATVVVGGAVGLVVGLVSGYFGGPLDTVLSRVGDVQLAFPSILLAILLAGVLGPSITNIVITLAITRWVIFARVVRASAMSTRRLEFVDSARVLGAGHLRILVRHVLPSCWQPLLVAATVQVGLVMVAEASLSFLGLGVPVDTASWGATVSIGRDYLGSAWWISTVPAAALALVVTAVGVVGDGFRDLSDPRSQI</sequence>
<proteinExistence type="inferred from homology"/>
<feature type="transmembrane region" description="Helical" evidence="7">
    <location>
        <begin position="143"/>
        <end position="171"/>
    </location>
</feature>
<dbReference type="AlphaFoldDB" id="A0A9W6VU72"/>
<dbReference type="GO" id="GO:0055085">
    <property type="term" value="P:transmembrane transport"/>
    <property type="evidence" value="ECO:0007669"/>
    <property type="project" value="InterPro"/>
</dbReference>
<evidence type="ECO:0000259" key="8">
    <source>
        <dbReference type="PROSITE" id="PS50928"/>
    </source>
</evidence>
<dbReference type="GO" id="GO:0005886">
    <property type="term" value="C:plasma membrane"/>
    <property type="evidence" value="ECO:0007669"/>
    <property type="project" value="UniProtKB-SubCell"/>
</dbReference>
<comment type="subcellular location">
    <subcellularLocation>
        <location evidence="1 7">Cell membrane</location>
        <topology evidence="1 7">Multi-pass membrane protein</topology>
    </subcellularLocation>
</comment>
<keyword evidence="4 7" id="KW-0812">Transmembrane</keyword>
<keyword evidence="3" id="KW-1003">Cell membrane</keyword>
<feature type="domain" description="ABC transmembrane type-1" evidence="8">
    <location>
        <begin position="94"/>
        <end position="283"/>
    </location>
</feature>
<dbReference type="Proteomes" id="UP001165074">
    <property type="component" value="Unassembled WGS sequence"/>
</dbReference>
<protein>
    <submittedName>
        <fullName evidence="9">Peptide ABC transporter permease</fullName>
    </submittedName>
</protein>
<evidence type="ECO:0000256" key="5">
    <source>
        <dbReference type="ARBA" id="ARBA00022989"/>
    </source>
</evidence>
<dbReference type="PANTHER" id="PTHR43386:SF1">
    <property type="entry name" value="D,D-DIPEPTIDE TRANSPORT SYSTEM PERMEASE PROTEIN DDPC-RELATED"/>
    <property type="match status" value="1"/>
</dbReference>
<dbReference type="SUPFAM" id="SSF161098">
    <property type="entry name" value="MetI-like"/>
    <property type="match status" value="1"/>
</dbReference>
<evidence type="ECO:0000256" key="7">
    <source>
        <dbReference type="RuleBase" id="RU363032"/>
    </source>
</evidence>
<evidence type="ECO:0000313" key="10">
    <source>
        <dbReference type="Proteomes" id="UP001165074"/>
    </source>
</evidence>
<comment type="caution">
    <text evidence="9">The sequence shown here is derived from an EMBL/GenBank/DDBJ whole genome shotgun (WGS) entry which is preliminary data.</text>
</comment>
<evidence type="ECO:0000313" key="9">
    <source>
        <dbReference type="EMBL" id="GLY85268.1"/>
    </source>
</evidence>
<comment type="similarity">
    <text evidence="7">Belongs to the binding-protein-dependent transport system permease family.</text>
</comment>